<evidence type="ECO:0000259" key="15">
    <source>
        <dbReference type="Pfam" id="PF02772"/>
    </source>
</evidence>
<dbReference type="EC" id="2.5.1.6" evidence="11"/>
<organism evidence="18 19">
    <name type="scientific">Saccharopolyspora antimicrobica</name>
    <dbReference type="NCBI Taxonomy" id="455193"/>
    <lineage>
        <taxon>Bacteria</taxon>
        <taxon>Bacillati</taxon>
        <taxon>Actinomycetota</taxon>
        <taxon>Actinomycetes</taxon>
        <taxon>Pseudonocardiales</taxon>
        <taxon>Pseudonocardiaceae</taxon>
        <taxon>Saccharopolyspora</taxon>
    </lineage>
</organism>
<accession>A0A1I5BK60</accession>
<evidence type="ECO:0000256" key="8">
    <source>
        <dbReference type="ARBA" id="ARBA00022840"/>
    </source>
</evidence>
<evidence type="ECO:0000256" key="5">
    <source>
        <dbReference type="ARBA" id="ARBA00022679"/>
    </source>
</evidence>
<evidence type="ECO:0000313" key="17">
    <source>
        <dbReference type="EMBL" id="RKT86637.1"/>
    </source>
</evidence>
<dbReference type="NCBIfam" id="TIGR01034">
    <property type="entry name" value="metK"/>
    <property type="match status" value="1"/>
</dbReference>
<proteinExistence type="inferred from homology"/>
<dbReference type="STRING" id="455193.SAMN05421805_106290"/>
<feature type="binding site" evidence="11">
    <location>
        <position position="33"/>
    </location>
    <ligand>
        <name>Mg(2+)</name>
        <dbReference type="ChEBI" id="CHEBI:18420"/>
    </ligand>
</feature>
<feature type="binding site" description="in other chain" evidence="11">
    <location>
        <position position="31"/>
    </location>
    <ligand>
        <name>ATP</name>
        <dbReference type="ChEBI" id="CHEBI:30616"/>
        <note>ligand shared between two neighboring subunits</note>
    </ligand>
</feature>
<evidence type="ECO:0000256" key="10">
    <source>
        <dbReference type="ARBA" id="ARBA00022958"/>
    </source>
</evidence>
<feature type="binding site" description="in other chain" evidence="11">
    <location>
        <begin position="190"/>
        <end position="192"/>
    </location>
    <ligand>
        <name>ATP</name>
        <dbReference type="ChEBI" id="CHEBI:30616"/>
        <note>ligand shared between two neighboring subunits</note>
    </ligand>
</feature>
<dbReference type="UniPathway" id="UPA00315">
    <property type="reaction ID" value="UER00080"/>
</dbReference>
<dbReference type="PIRSF" id="PIRSF000497">
    <property type="entry name" value="MAT"/>
    <property type="match status" value="1"/>
</dbReference>
<feature type="domain" description="S-adenosylmethionine synthetase N-terminal" evidence="14">
    <location>
        <begin position="20"/>
        <end position="117"/>
    </location>
</feature>
<keyword evidence="4 11" id="KW-0554">One-carbon metabolism</keyword>
<comment type="pathway">
    <text evidence="1 11">Amino-acid biosynthesis; S-adenosyl-L-methionine biosynthesis; S-adenosyl-L-methionine from L-methionine: step 1/1.</text>
</comment>
<dbReference type="SUPFAM" id="SSF55973">
    <property type="entry name" value="S-adenosylmethionine synthetase"/>
    <property type="match status" value="3"/>
</dbReference>
<evidence type="ECO:0000259" key="14">
    <source>
        <dbReference type="Pfam" id="PF00438"/>
    </source>
</evidence>
<dbReference type="Gene3D" id="3.30.300.10">
    <property type="match status" value="3"/>
</dbReference>
<evidence type="ECO:0000313" key="18">
    <source>
        <dbReference type="EMBL" id="SFN75134.1"/>
    </source>
</evidence>
<feature type="binding site" evidence="11">
    <location>
        <position position="294"/>
    </location>
    <ligand>
        <name>ATP</name>
        <dbReference type="ChEBI" id="CHEBI:30616"/>
        <note>ligand shared between two neighboring subunits</note>
    </ligand>
</feature>
<keyword evidence="7 11" id="KW-0547">Nucleotide-binding</keyword>
<keyword evidence="8 11" id="KW-0067">ATP-binding</keyword>
<name>A0A1I5BK60_9PSEU</name>
<dbReference type="HAMAP" id="MF_00086">
    <property type="entry name" value="S_AdoMet_synth1"/>
    <property type="match status" value="1"/>
</dbReference>
<dbReference type="InterPro" id="IPR022636">
    <property type="entry name" value="S-AdoMet_synthetase_sfam"/>
</dbReference>
<evidence type="ECO:0000256" key="3">
    <source>
        <dbReference type="ARBA" id="ARBA00022490"/>
    </source>
</evidence>
<evidence type="ECO:0000256" key="11">
    <source>
        <dbReference type="HAMAP-Rule" id="MF_00086"/>
    </source>
</evidence>
<keyword evidence="20" id="KW-1185">Reference proteome</keyword>
<comment type="cofactor">
    <cofactor evidence="11">
        <name>K(+)</name>
        <dbReference type="ChEBI" id="CHEBI:29103"/>
    </cofactor>
    <text evidence="11">Binds 1 potassium ion per subunit.</text>
</comment>
<dbReference type="GO" id="GO:0005524">
    <property type="term" value="F:ATP binding"/>
    <property type="evidence" value="ECO:0007669"/>
    <property type="project" value="UniProtKB-UniRule"/>
</dbReference>
<keyword evidence="3 11" id="KW-0963">Cytoplasm</keyword>
<evidence type="ECO:0000313" key="20">
    <source>
        <dbReference type="Proteomes" id="UP000270697"/>
    </source>
</evidence>
<evidence type="ECO:0000256" key="9">
    <source>
        <dbReference type="ARBA" id="ARBA00022842"/>
    </source>
</evidence>
<dbReference type="PROSITE" id="PS00377">
    <property type="entry name" value="ADOMET_SYNTHASE_2"/>
    <property type="match status" value="1"/>
</dbReference>
<comment type="similarity">
    <text evidence="2 11 13">Belongs to the AdoMet synthase family.</text>
</comment>
<comment type="subunit">
    <text evidence="11">Homotetramer; dimer of dimers.</text>
</comment>
<feature type="binding site" description="in other chain" evidence="11">
    <location>
        <begin position="258"/>
        <end position="259"/>
    </location>
    <ligand>
        <name>ATP</name>
        <dbReference type="ChEBI" id="CHEBI:30616"/>
        <note>ligand shared between two neighboring subunits</note>
    </ligand>
</feature>
<dbReference type="GO" id="GO:0006730">
    <property type="term" value="P:one-carbon metabolic process"/>
    <property type="evidence" value="ECO:0007669"/>
    <property type="project" value="UniProtKB-KW"/>
</dbReference>
<protein>
    <recommendedName>
        <fullName evidence="11">S-adenosylmethionine synthase</fullName>
        <shortName evidence="11">AdoMet synthase</shortName>
        <ecNumber evidence="11">2.5.1.6</ecNumber>
    </recommendedName>
    <alternativeName>
        <fullName evidence="11">MAT</fullName>
    </alternativeName>
    <alternativeName>
        <fullName evidence="11">Methionine adenosyltransferase</fullName>
    </alternativeName>
</protein>
<feature type="region of interest" description="Flexible loop" evidence="11">
    <location>
        <begin position="115"/>
        <end position="125"/>
    </location>
</feature>
<evidence type="ECO:0000256" key="13">
    <source>
        <dbReference type="RuleBase" id="RU004462"/>
    </source>
</evidence>
<evidence type="ECO:0000256" key="7">
    <source>
        <dbReference type="ARBA" id="ARBA00022741"/>
    </source>
</evidence>
<dbReference type="Proteomes" id="UP000199398">
    <property type="component" value="Unassembled WGS sequence"/>
</dbReference>
<feature type="binding site" evidence="11">
    <location>
        <position position="267"/>
    </location>
    <ligand>
        <name>ATP</name>
        <dbReference type="ChEBI" id="CHEBI:30616"/>
        <note>ligand shared between two neighboring subunits</note>
    </ligand>
</feature>
<dbReference type="InterPro" id="IPR022628">
    <property type="entry name" value="S-AdoMet_synt_N"/>
</dbReference>
<evidence type="ECO:0000256" key="1">
    <source>
        <dbReference type="ARBA" id="ARBA00005224"/>
    </source>
</evidence>
<dbReference type="InterPro" id="IPR002133">
    <property type="entry name" value="S-AdoMet_synthetase"/>
</dbReference>
<reference evidence="18 19" key="1">
    <citation type="submission" date="2016-10" db="EMBL/GenBank/DDBJ databases">
        <authorList>
            <person name="de Groot N.N."/>
        </authorList>
    </citation>
    <scope>NUCLEOTIDE SEQUENCE [LARGE SCALE GENOMIC DNA]</scope>
    <source>
        <strain evidence="18 19">CPCC 201259</strain>
    </source>
</reference>
<comment type="cofactor">
    <cofactor evidence="11">
        <name>Mg(2+)</name>
        <dbReference type="ChEBI" id="CHEBI:18420"/>
    </cofactor>
    <text evidence="11">Binds 2 divalent ions per subunit.</text>
</comment>
<dbReference type="GO" id="GO:0005737">
    <property type="term" value="C:cytoplasm"/>
    <property type="evidence" value="ECO:0007669"/>
    <property type="project" value="UniProtKB-SubCell"/>
</dbReference>
<dbReference type="Pfam" id="PF00438">
    <property type="entry name" value="S-AdoMet_synt_N"/>
    <property type="match status" value="1"/>
</dbReference>
<dbReference type="InterPro" id="IPR022629">
    <property type="entry name" value="S-AdoMet_synt_central"/>
</dbReference>
<dbReference type="GO" id="GO:0004478">
    <property type="term" value="F:methionine adenosyltransferase activity"/>
    <property type="evidence" value="ECO:0007669"/>
    <property type="project" value="UniProtKB-UniRule"/>
</dbReference>
<dbReference type="Pfam" id="PF02772">
    <property type="entry name" value="S-AdoMet_synt_M"/>
    <property type="match status" value="1"/>
</dbReference>
<dbReference type="GO" id="GO:0006556">
    <property type="term" value="P:S-adenosylmethionine biosynthetic process"/>
    <property type="evidence" value="ECO:0007669"/>
    <property type="project" value="UniProtKB-UniRule"/>
</dbReference>
<evidence type="ECO:0000256" key="4">
    <source>
        <dbReference type="ARBA" id="ARBA00022563"/>
    </source>
</evidence>
<dbReference type="EMBL" id="FOUP01000006">
    <property type="protein sequence ID" value="SFN75134.1"/>
    <property type="molecule type" value="Genomic_DNA"/>
</dbReference>
<comment type="subcellular location">
    <subcellularLocation>
        <location evidence="11 12">Cytoplasm</location>
    </subcellularLocation>
</comment>
<gene>
    <name evidence="11" type="primary">metK</name>
    <name evidence="17" type="ORF">ATL45_5015</name>
    <name evidence="18" type="ORF">SAMN05421805_106290</name>
</gene>
<evidence type="ECO:0000256" key="2">
    <source>
        <dbReference type="ARBA" id="ARBA00009685"/>
    </source>
</evidence>
<sequence>MRSNSGRVVSQQSDLRTGRRLFTSESVTEGHPDKICDAISDSILDALLGQDPRSRVAVETLVTTGQVHVAGEVTTDAYADIPTIVREKILEIGYDSSAKGFDGNSCGVNVAIGSQSPDIAQGVDTAHESRVEGVIDEIAKQGAGDQGLMFGYACDDTPEFMPLPIALAHRLSRRLTKVRKDGVLPYLRPDGKTQVTIEYAGDQAVRLDTVVLSTQHAADIDLDSMLAVDIKDQVVGPEIGQLDIDTSDTRLLVNPTGRFVVGGPMGDAGLTGRKIIVDTYGGMARHGGGAFSGKDPSKVDRSAAYATRWVAKNAIAAGLASRIEVQVAYAIGKAAPVGLFVETFGTENVDPARIQSAINEVFDLRPAAIIRDLDLLRPIYAPTAAYGHFGRPDLDLPWERTDRADALKAAANI</sequence>
<feature type="binding site" description="in other chain" evidence="11">
    <location>
        <position position="115"/>
    </location>
    <ligand>
        <name>L-methionine</name>
        <dbReference type="ChEBI" id="CHEBI:57844"/>
        <note>ligand shared between two neighboring subunits</note>
    </ligand>
</feature>
<dbReference type="PROSITE" id="PS00376">
    <property type="entry name" value="ADOMET_SYNTHASE_1"/>
    <property type="match status" value="1"/>
</dbReference>
<dbReference type="AlphaFoldDB" id="A0A1I5BK60"/>
<feature type="binding site" evidence="11">
    <location>
        <position position="290"/>
    </location>
    <ligand>
        <name>ATP</name>
        <dbReference type="ChEBI" id="CHEBI:30616"/>
        <note>ligand shared between two neighboring subunits</note>
    </ligand>
</feature>
<evidence type="ECO:0000313" key="19">
    <source>
        <dbReference type="Proteomes" id="UP000199398"/>
    </source>
</evidence>
<feature type="binding site" description="in other chain" evidence="11">
    <location>
        <position position="298"/>
    </location>
    <ligand>
        <name>L-methionine</name>
        <dbReference type="ChEBI" id="CHEBI:57844"/>
        <note>ligand shared between two neighboring subunits</note>
    </ligand>
</feature>
<feature type="domain" description="S-adenosylmethionine synthetase C-terminal" evidence="16">
    <location>
        <begin position="261"/>
        <end position="400"/>
    </location>
</feature>
<feature type="binding site" evidence="11">
    <location>
        <position position="267"/>
    </location>
    <ligand>
        <name>L-methionine</name>
        <dbReference type="ChEBI" id="CHEBI:57844"/>
        <note>ligand shared between two neighboring subunits</note>
    </ligand>
</feature>
<evidence type="ECO:0000259" key="16">
    <source>
        <dbReference type="Pfam" id="PF02773"/>
    </source>
</evidence>
<comment type="catalytic activity">
    <reaction evidence="11">
        <text>L-methionine + ATP + H2O = S-adenosyl-L-methionine + phosphate + diphosphate</text>
        <dbReference type="Rhea" id="RHEA:21080"/>
        <dbReference type="ChEBI" id="CHEBI:15377"/>
        <dbReference type="ChEBI" id="CHEBI:30616"/>
        <dbReference type="ChEBI" id="CHEBI:33019"/>
        <dbReference type="ChEBI" id="CHEBI:43474"/>
        <dbReference type="ChEBI" id="CHEBI:57844"/>
        <dbReference type="ChEBI" id="CHEBI:59789"/>
        <dbReference type="EC" id="2.5.1.6"/>
    </reaction>
</comment>
<dbReference type="InterPro" id="IPR022630">
    <property type="entry name" value="S-AdoMet_synt_C"/>
</dbReference>
<feature type="binding site" description="in other chain" evidence="11">
    <location>
        <begin position="273"/>
        <end position="274"/>
    </location>
    <ligand>
        <name>ATP</name>
        <dbReference type="ChEBI" id="CHEBI:30616"/>
        <note>ligand shared between two neighboring subunits</note>
    </ligand>
</feature>
<feature type="domain" description="S-adenosylmethionine synthetase central" evidence="15">
    <location>
        <begin position="140"/>
        <end position="259"/>
    </location>
</feature>
<keyword evidence="6 11" id="KW-0479">Metal-binding</keyword>
<reference evidence="17 20" key="2">
    <citation type="submission" date="2018-10" db="EMBL/GenBank/DDBJ databases">
        <title>Sequencing the genomes of 1000 actinobacteria strains.</title>
        <authorList>
            <person name="Klenk H.-P."/>
        </authorList>
    </citation>
    <scope>NUCLEOTIDE SEQUENCE [LARGE SCALE GENOMIC DNA]</scope>
    <source>
        <strain evidence="17 20">DSM 45119</strain>
    </source>
</reference>
<dbReference type="Proteomes" id="UP000270697">
    <property type="component" value="Unassembled WGS sequence"/>
</dbReference>
<comment type="function">
    <text evidence="11">Catalyzes the formation of S-adenosylmethionine (AdoMet) from methionine and ATP. The overall synthetic reaction is composed of two sequential steps, AdoMet formation and the subsequent tripolyphosphate hydrolysis which occurs prior to release of AdoMet from the enzyme.</text>
</comment>
<dbReference type="GO" id="GO:0000287">
    <property type="term" value="F:magnesium ion binding"/>
    <property type="evidence" value="ECO:0007669"/>
    <property type="project" value="UniProtKB-UniRule"/>
</dbReference>
<dbReference type="FunFam" id="3.30.300.10:FF:000006">
    <property type="entry name" value="S-adenosylmethionine synthase"/>
    <property type="match status" value="1"/>
</dbReference>
<feature type="binding site" description="in other chain" evidence="11">
    <location>
        <position position="72"/>
    </location>
    <ligand>
        <name>L-methionine</name>
        <dbReference type="ChEBI" id="CHEBI:57844"/>
        <note>ligand shared between two neighboring subunits</note>
    </ligand>
</feature>
<evidence type="ECO:0000256" key="6">
    <source>
        <dbReference type="ARBA" id="ARBA00022723"/>
    </source>
</evidence>
<dbReference type="Pfam" id="PF02773">
    <property type="entry name" value="S-AdoMet_synt_C"/>
    <property type="match status" value="1"/>
</dbReference>
<feature type="binding site" evidence="11">
    <location>
        <position position="59"/>
    </location>
    <ligand>
        <name>K(+)</name>
        <dbReference type="ChEBI" id="CHEBI:29103"/>
    </ligand>
</feature>
<dbReference type="CDD" id="cd18079">
    <property type="entry name" value="S-AdoMet_synt"/>
    <property type="match status" value="1"/>
</dbReference>
<keyword evidence="5 11" id="KW-0808">Transferase</keyword>
<evidence type="ECO:0000256" key="12">
    <source>
        <dbReference type="RuleBase" id="RU000542"/>
    </source>
</evidence>
<dbReference type="EMBL" id="RBXX01000002">
    <property type="protein sequence ID" value="RKT86637.1"/>
    <property type="molecule type" value="Genomic_DNA"/>
</dbReference>
<keyword evidence="9 11" id="KW-0460">Magnesium</keyword>
<keyword evidence="10 11" id="KW-0630">Potassium</keyword>
<dbReference type="PANTHER" id="PTHR11964">
    <property type="entry name" value="S-ADENOSYLMETHIONINE SYNTHETASE"/>
    <property type="match status" value="1"/>
</dbReference>
<dbReference type="InterPro" id="IPR022631">
    <property type="entry name" value="ADOMET_SYNTHASE_CS"/>
</dbReference>